<evidence type="ECO:0000259" key="2">
    <source>
        <dbReference type="Pfam" id="PF00135"/>
    </source>
</evidence>
<protein>
    <submittedName>
        <fullName evidence="3">Para-nitrobenzyl esterase</fullName>
    </submittedName>
</protein>
<dbReference type="Pfam" id="PF00135">
    <property type="entry name" value="COesterase"/>
    <property type="match status" value="1"/>
</dbReference>
<dbReference type="SUPFAM" id="SSF53474">
    <property type="entry name" value="alpha/beta-Hydrolases"/>
    <property type="match status" value="1"/>
</dbReference>
<sequence>MVRFSVLFAALATLASRVVVATPIAERQTGCTLTWNGSTITGYADGSEGVCRYTVRYGTANRWTDSVATTSLGTTNALPPSCPQISASAGNPLSAATQSEDCLYITLYVPADATATSHQPVLAWLHGGAYTFGSDSAAGFDGAGLAANGGIIVAAIQYRLGVLGNIPPTVAPSGTDPNFALRDVLLAINTLRARHNDFYGDNSLITLGGQDSGASIIRALWGVSGAVGKFSSMILQSDPLSYGFASTATTNSLATLLASQPALSGSTLTTFANWQALPVSTLIAAQNTLVNTASATIAGLPITGAIRPTWGGTTLPQDPTRLLISNPSSLAISPASVPLLITNTKNEAGSAIQYLWSTPITLNATRYSNVLGALLGSTRATTLLASGSPYALPTTDSTGDIMRQTLERTIADGAWRCPARTLANAYAAAGGTVYVGEWTKGVTYPTNAVGSGAYCTGGAVCHSDDIYPLFQSAPSPSGTTLLLEEEVSNVWTNFVNVLPVGSWSTFTGTTGVTGTNVHAIGNGTIGACPSSYWGSTVQWDWQIYTS</sequence>
<evidence type="ECO:0000313" key="4">
    <source>
        <dbReference type="Proteomes" id="UP000827549"/>
    </source>
</evidence>
<dbReference type="PANTHER" id="PTHR45570">
    <property type="entry name" value="CARBOXYLIC ESTER HYDROLASE"/>
    <property type="match status" value="1"/>
</dbReference>
<proteinExistence type="predicted"/>
<feature type="signal peptide" evidence="1">
    <location>
        <begin position="1"/>
        <end position="21"/>
    </location>
</feature>
<feature type="chain" id="PRO_5042266202" evidence="1">
    <location>
        <begin position="22"/>
        <end position="546"/>
    </location>
</feature>
<keyword evidence="1" id="KW-0732">Signal</keyword>
<dbReference type="GeneID" id="87808364"/>
<dbReference type="Proteomes" id="UP000827549">
    <property type="component" value="Chromosome 3"/>
</dbReference>
<dbReference type="PANTHER" id="PTHR45570:SF1">
    <property type="entry name" value="CARBOXYLIC ESTER HYDROLASE"/>
    <property type="match status" value="1"/>
</dbReference>
<dbReference type="RefSeq" id="XP_062627643.1">
    <property type="nucleotide sequence ID" value="XM_062771659.1"/>
</dbReference>
<dbReference type="Gene3D" id="3.40.50.1820">
    <property type="entry name" value="alpha/beta hydrolase"/>
    <property type="match status" value="1"/>
</dbReference>
<evidence type="ECO:0000256" key="1">
    <source>
        <dbReference type="SAM" id="SignalP"/>
    </source>
</evidence>
<dbReference type="EMBL" id="CP086716">
    <property type="protein sequence ID" value="WOO81611.1"/>
    <property type="molecule type" value="Genomic_DNA"/>
</dbReference>
<reference evidence="3" key="1">
    <citation type="submission" date="2023-10" db="EMBL/GenBank/DDBJ databases">
        <authorList>
            <person name="Noh H."/>
        </authorList>
    </citation>
    <scope>NUCLEOTIDE SEQUENCE</scope>
    <source>
        <strain evidence="3">DUCC4014</strain>
    </source>
</reference>
<gene>
    <name evidence="3" type="primary">pnbA_0</name>
    <name evidence="3" type="ORF">LOC62_03G005134</name>
</gene>
<dbReference type="InterPro" id="IPR029058">
    <property type="entry name" value="AB_hydrolase_fold"/>
</dbReference>
<organism evidence="3 4">
    <name type="scientific">Vanrija pseudolonga</name>
    <dbReference type="NCBI Taxonomy" id="143232"/>
    <lineage>
        <taxon>Eukaryota</taxon>
        <taxon>Fungi</taxon>
        <taxon>Dikarya</taxon>
        <taxon>Basidiomycota</taxon>
        <taxon>Agaricomycotina</taxon>
        <taxon>Tremellomycetes</taxon>
        <taxon>Trichosporonales</taxon>
        <taxon>Trichosporonaceae</taxon>
        <taxon>Vanrija</taxon>
    </lineage>
</organism>
<dbReference type="AlphaFoldDB" id="A0AAF1BHW5"/>
<name>A0AAF1BHW5_9TREE</name>
<feature type="domain" description="Carboxylesterase type B" evidence="2">
    <location>
        <begin position="74"/>
        <end position="496"/>
    </location>
</feature>
<accession>A0AAF1BHW5</accession>
<dbReference type="InterPro" id="IPR002018">
    <property type="entry name" value="CarbesteraseB"/>
</dbReference>
<evidence type="ECO:0000313" key="3">
    <source>
        <dbReference type="EMBL" id="WOO81611.1"/>
    </source>
</evidence>
<keyword evidence="4" id="KW-1185">Reference proteome</keyword>